<keyword evidence="1" id="KW-0413">Isomerase</keyword>
<organism evidence="1 2">
    <name type="scientific">Candidatus Nitrosotenuis uzonensis</name>
    <dbReference type="NCBI Taxonomy" id="1407055"/>
    <lineage>
        <taxon>Archaea</taxon>
        <taxon>Nitrososphaerota</taxon>
        <taxon>Candidatus Nitrosotenuis</taxon>
    </lineage>
</organism>
<name>A0A812EZA5_9ARCH</name>
<dbReference type="GO" id="GO:0016853">
    <property type="term" value="F:isomerase activity"/>
    <property type="evidence" value="ECO:0007669"/>
    <property type="project" value="UniProtKB-KW"/>
</dbReference>
<proteinExistence type="predicted"/>
<comment type="caution">
    <text evidence="1">The sequence shown here is derived from an EMBL/GenBank/DDBJ whole genome shotgun (WGS) entry which is preliminary data.</text>
</comment>
<dbReference type="Proteomes" id="UP000655759">
    <property type="component" value="Unassembled WGS sequence"/>
</dbReference>
<accession>A0A812EZA5</accession>
<dbReference type="EMBL" id="CAJNAQ010000005">
    <property type="protein sequence ID" value="CAE6492225.1"/>
    <property type="molecule type" value="Genomic_DNA"/>
</dbReference>
<evidence type="ECO:0000313" key="2">
    <source>
        <dbReference type="Proteomes" id="UP000655759"/>
    </source>
</evidence>
<dbReference type="Gene3D" id="3.30.65.10">
    <property type="entry name" value="Bacterial Topoisomerase I, domain 1"/>
    <property type="match status" value="1"/>
</dbReference>
<reference evidence="1" key="1">
    <citation type="submission" date="2021-02" db="EMBL/GenBank/DDBJ databases">
        <authorList>
            <person name="Han P."/>
        </authorList>
    </citation>
    <scope>NUCLEOTIDE SEQUENCE</scope>
    <source>
        <strain evidence="1">Candidatus Nitrosotenuis uzonensis 5A</strain>
    </source>
</reference>
<evidence type="ECO:0000313" key="1">
    <source>
        <dbReference type="EMBL" id="CAE6492225.1"/>
    </source>
</evidence>
<dbReference type="AlphaFoldDB" id="A0A812EZA5"/>
<gene>
    <name evidence="1" type="ORF">NUZ5A_50004</name>
</gene>
<protein>
    <submittedName>
        <fullName evidence="1">DNA topoisomerase type IA zn finger domain protein</fullName>
    </submittedName>
</protein>
<sequence length="150" mass="17593">MKKSASVLMEKMPKLRNSVRITKRRVDLMRSEIKQYYDKNSYLSWSESKKKYIILGSNEPKNGLVICPSCKIGKLMIIRSRKTKKRFIGCSNYYNGCRASSPLLQKAMLGITKTPCSQCAWPIIFFRYSRRQKWQRQCSNMNCQSRISKD</sequence>